<evidence type="ECO:0000313" key="3">
    <source>
        <dbReference type="Proteomes" id="UP000306378"/>
    </source>
</evidence>
<sequence length="74" mass="8233">MNGIQQLEVQGGSGAAELRTWYADTGRELFPHPNSVRYRPHRIEEVTGRPLSDPRAVLELGAALRALHCSNPRL</sequence>
<dbReference type="Gene3D" id="1.10.10.2840">
    <property type="entry name" value="PucR C-terminal helix-turn-helix domain"/>
    <property type="match status" value="1"/>
</dbReference>
<dbReference type="InterPro" id="IPR042070">
    <property type="entry name" value="PucR_C-HTH_sf"/>
</dbReference>
<evidence type="ECO:0000313" key="2">
    <source>
        <dbReference type="EMBL" id="TLF81177.1"/>
    </source>
</evidence>
<comment type="caution">
    <text evidence="2">The sequence shown here is derived from an EMBL/GenBank/DDBJ whole genome shotgun (WGS) entry which is preliminary data.</text>
</comment>
<dbReference type="AlphaFoldDB" id="A0A5R8NY07"/>
<evidence type="ECO:0000259" key="1">
    <source>
        <dbReference type="Pfam" id="PF13556"/>
    </source>
</evidence>
<dbReference type="EMBL" id="VBUT01000002">
    <property type="protein sequence ID" value="TLF81177.1"/>
    <property type="molecule type" value="Genomic_DNA"/>
</dbReference>
<reference evidence="2 3" key="1">
    <citation type="submission" date="2019-05" db="EMBL/GenBank/DDBJ databases">
        <title>Genomes sequences of two Nocardia cyriacigeorgica environmental isolates, type strains Nocardia asteroides ATCC 19247 and Nocardia cyriacigeorgica DSM 44484.</title>
        <authorList>
            <person name="Vautrin F."/>
            <person name="Bergeron E."/>
            <person name="Dubost A."/>
            <person name="Abrouk D."/>
            <person name="Rodriguez Nava V."/>
            <person name="Pujic P."/>
        </authorList>
    </citation>
    <scope>NUCLEOTIDE SEQUENCE [LARGE SCALE GENOMIC DNA]</scope>
    <source>
        <strain evidence="2 3">EML 446</strain>
    </source>
</reference>
<dbReference type="InterPro" id="IPR025736">
    <property type="entry name" value="PucR_C-HTH_dom"/>
</dbReference>
<dbReference type="Proteomes" id="UP000306378">
    <property type="component" value="Unassembled WGS sequence"/>
</dbReference>
<gene>
    <name evidence="2" type="ORF">FEK34_05900</name>
</gene>
<feature type="domain" description="PucR C-terminal helix-turn-helix" evidence="1">
    <location>
        <begin position="23"/>
        <end position="66"/>
    </location>
</feature>
<organism evidence="2 3">
    <name type="scientific">Nocardia cyriacigeorgica</name>
    <dbReference type="NCBI Taxonomy" id="135487"/>
    <lineage>
        <taxon>Bacteria</taxon>
        <taxon>Bacillati</taxon>
        <taxon>Actinomycetota</taxon>
        <taxon>Actinomycetes</taxon>
        <taxon>Mycobacteriales</taxon>
        <taxon>Nocardiaceae</taxon>
        <taxon>Nocardia</taxon>
    </lineage>
</organism>
<accession>A0A5R8NY07</accession>
<name>A0A5R8NY07_9NOCA</name>
<dbReference type="Pfam" id="PF13556">
    <property type="entry name" value="HTH_30"/>
    <property type="match status" value="1"/>
</dbReference>
<protein>
    <submittedName>
        <fullName evidence="2">PucR family transcriptional regulator</fullName>
    </submittedName>
</protein>
<proteinExistence type="predicted"/>
<dbReference type="RefSeq" id="WP_138446802.1">
    <property type="nucleotide sequence ID" value="NZ_VBUT01000002.1"/>
</dbReference>